<dbReference type="InterPro" id="IPR055170">
    <property type="entry name" value="GFO_IDH_MocA-like_dom"/>
</dbReference>
<dbReference type="InterPro" id="IPR000683">
    <property type="entry name" value="Gfo/Idh/MocA-like_OxRdtase_N"/>
</dbReference>
<dbReference type="PANTHER" id="PTHR43377">
    <property type="entry name" value="BILIVERDIN REDUCTASE A"/>
    <property type="match status" value="1"/>
</dbReference>
<dbReference type="PANTHER" id="PTHR43377:SF1">
    <property type="entry name" value="BILIVERDIN REDUCTASE A"/>
    <property type="match status" value="1"/>
</dbReference>
<sequence length="342" mass="38272">MVGVAILGTGRLGGRYIDVVERTPGAELKLVAEPRSQAAAPWEDQYPDVEFVNDYHVALDREDVDIVIATLPHWLHYQAGLDAARAGKHVFLEKPLALSSAEGREMLDTAAASGTKLMTAHTQRYYPAVQAMKRLVDSKRLGDVVMAYDMWHKPYEPSKRPPWMLIGSKGGGMGQMDGTHEIDRLMWIMGDDIETVSAQVGQLTYPKESNPDIDCDDTAMCFLRWKSGRVATISRMAWRVGATEYGGDFFFTNGMARFRLQYGQSEGQETAMYIADTEDGGWKKELVEETDSFLDEFTEFVEAIERGDSDTPVPQEHGLRVLKVFEATEESAKTGKEVKITW</sequence>
<evidence type="ECO:0000259" key="1">
    <source>
        <dbReference type="Pfam" id="PF01408"/>
    </source>
</evidence>
<feature type="domain" description="GFO/IDH/MocA-like oxidoreductase" evidence="2">
    <location>
        <begin position="129"/>
        <end position="235"/>
    </location>
</feature>
<organism evidence="3">
    <name type="scientific">marine metagenome</name>
    <dbReference type="NCBI Taxonomy" id="408172"/>
    <lineage>
        <taxon>unclassified sequences</taxon>
        <taxon>metagenomes</taxon>
        <taxon>ecological metagenomes</taxon>
    </lineage>
</organism>
<evidence type="ECO:0000313" key="3">
    <source>
        <dbReference type="EMBL" id="SUZ96727.1"/>
    </source>
</evidence>
<dbReference type="Pfam" id="PF22725">
    <property type="entry name" value="GFO_IDH_MocA_C3"/>
    <property type="match status" value="1"/>
</dbReference>
<evidence type="ECO:0008006" key="4">
    <source>
        <dbReference type="Google" id="ProtNLM"/>
    </source>
</evidence>
<proteinExistence type="predicted"/>
<accession>A0A381S3B5</accession>
<dbReference type="GO" id="GO:0000166">
    <property type="term" value="F:nucleotide binding"/>
    <property type="evidence" value="ECO:0007669"/>
    <property type="project" value="InterPro"/>
</dbReference>
<dbReference type="SUPFAM" id="SSF55347">
    <property type="entry name" value="Glyceraldehyde-3-phosphate dehydrogenase-like, C-terminal domain"/>
    <property type="match status" value="1"/>
</dbReference>
<dbReference type="Gene3D" id="3.40.50.720">
    <property type="entry name" value="NAD(P)-binding Rossmann-like Domain"/>
    <property type="match status" value="1"/>
</dbReference>
<protein>
    <recommendedName>
        <fullName evidence="4">Gfo/Idh/MocA-like oxidoreductase N-terminal domain-containing protein</fullName>
    </recommendedName>
</protein>
<name>A0A381S3B5_9ZZZZ</name>
<gene>
    <name evidence="3" type="ORF">METZ01_LOCUS49581</name>
</gene>
<dbReference type="Gene3D" id="3.30.360.10">
    <property type="entry name" value="Dihydrodipicolinate Reductase, domain 2"/>
    <property type="match status" value="1"/>
</dbReference>
<dbReference type="AlphaFoldDB" id="A0A381S3B5"/>
<dbReference type="Pfam" id="PF01408">
    <property type="entry name" value="GFO_IDH_MocA"/>
    <property type="match status" value="1"/>
</dbReference>
<dbReference type="InterPro" id="IPR051450">
    <property type="entry name" value="Gfo/Idh/MocA_Oxidoreductases"/>
</dbReference>
<dbReference type="EMBL" id="UINC01002443">
    <property type="protein sequence ID" value="SUZ96727.1"/>
    <property type="molecule type" value="Genomic_DNA"/>
</dbReference>
<dbReference type="SUPFAM" id="SSF51735">
    <property type="entry name" value="NAD(P)-binding Rossmann-fold domains"/>
    <property type="match status" value="1"/>
</dbReference>
<feature type="domain" description="Gfo/Idh/MocA-like oxidoreductase N-terminal" evidence="1">
    <location>
        <begin position="3"/>
        <end position="121"/>
    </location>
</feature>
<reference evidence="3" key="1">
    <citation type="submission" date="2018-05" db="EMBL/GenBank/DDBJ databases">
        <authorList>
            <person name="Lanie J.A."/>
            <person name="Ng W.-L."/>
            <person name="Kazmierczak K.M."/>
            <person name="Andrzejewski T.M."/>
            <person name="Davidsen T.M."/>
            <person name="Wayne K.J."/>
            <person name="Tettelin H."/>
            <person name="Glass J.I."/>
            <person name="Rusch D."/>
            <person name="Podicherti R."/>
            <person name="Tsui H.-C.T."/>
            <person name="Winkler M.E."/>
        </authorList>
    </citation>
    <scope>NUCLEOTIDE SEQUENCE</scope>
</reference>
<evidence type="ECO:0000259" key="2">
    <source>
        <dbReference type="Pfam" id="PF22725"/>
    </source>
</evidence>
<dbReference type="InterPro" id="IPR036291">
    <property type="entry name" value="NAD(P)-bd_dom_sf"/>
</dbReference>